<name>A0A835MBI3_9MAGN</name>
<comment type="caution">
    <text evidence="2">The sequence shown here is derived from an EMBL/GenBank/DDBJ whole genome shotgun (WGS) entry which is preliminary data.</text>
</comment>
<keyword evidence="3" id="KW-1185">Reference proteome</keyword>
<dbReference type="OrthoDB" id="1931940at2759"/>
<dbReference type="AlphaFoldDB" id="A0A835MBI3"/>
<dbReference type="EMBL" id="JADFTS010000001">
    <property type="protein sequence ID" value="KAF9623527.1"/>
    <property type="molecule type" value="Genomic_DNA"/>
</dbReference>
<dbReference type="PANTHER" id="PTHR34197">
    <property type="entry name" value="OS04G0591300 PROTEIN"/>
    <property type="match status" value="1"/>
</dbReference>
<gene>
    <name evidence="2" type="ORF">IFM89_003317</name>
</gene>
<dbReference type="Proteomes" id="UP000631114">
    <property type="component" value="Unassembled WGS sequence"/>
</dbReference>
<protein>
    <submittedName>
        <fullName evidence="2">Uncharacterized protein</fullName>
    </submittedName>
</protein>
<accession>A0A835MBI3</accession>
<organism evidence="2 3">
    <name type="scientific">Coptis chinensis</name>
    <dbReference type="NCBI Taxonomy" id="261450"/>
    <lineage>
        <taxon>Eukaryota</taxon>
        <taxon>Viridiplantae</taxon>
        <taxon>Streptophyta</taxon>
        <taxon>Embryophyta</taxon>
        <taxon>Tracheophyta</taxon>
        <taxon>Spermatophyta</taxon>
        <taxon>Magnoliopsida</taxon>
        <taxon>Ranunculales</taxon>
        <taxon>Ranunculaceae</taxon>
        <taxon>Coptidoideae</taxon>
        <taxon>Coptis</taxon>
    </lineage>
</organism>
<feature type="region of interest" description="Disordered" evidence="1">
    <location>
        <begin position="198"/>
        <end position="219"/>
    </location>
</feature>
<evidence type="ECO:0000313" key="3">
    <source>
        <dbReference type="Proteomes" id="UP000631114"/>
    </source>
</evidence>
<evidence type="ECO:0000256" key="1">
    <source>
        <dbReference type="SAM" id="MobiDB-lite"/>
    </source>
</evidence>
<sequence>MKDRGKAVAVSSSSNWFSDYYSSSELPCKKHPFSSSVGICAYCLKDRLIKLVCSDCGEQRLSSCSCSDISTSYPNSSSVVDIGSVGRISFLIENDKDGFRHSHSHSSIKSKSENRSESTVLLKRSSSTSTSVDVKRGSFWKFGRLFRKKRGVIENNVDGVDEKSEMWDLESMGVSRSRSVCGFRGGFDDSEGNITLSTGRPSVLKKDGHADSEKKKSGGKIDRLFQSEDVFGCVKRDGPSMVSENGSKSIRKGGLIEFDGSFSVDEDPGFIDLKLGLSSESKPEFSCLKNDNFLKSASSFITRDGNLSGDESQSFDYFREGMLGNGTSCRITVNNNEIKKCKKSFKVWKWIVKHHSSTAGRPSWQKDEHDYKI</sequence>
<reference evidence="2 3" key="1">
    <citation type="submission" date="2020-10" db="EMBL/GenBank/DDBJ databases">
        <title>The Coptis chinensis genome and diversification of protoberbering-type alkaloids.</title>
        <authorList>
            <person name="Wang B."/>
            <person name="Shu S."/>
            <person name="Song C."/>
            <person name="Liu Y."/>
        </authorList>
    </citation>
    <scope>NUCLEOTIDE SEQUENCE [LARGE SCALE GENOMIC DNA]</scope>
    <source>
        <strain evidence="2">HL-2020</strain>
        <tissue evidence="2">Leaf</tissue>
    </source>
</reference>
<evidence type="ECO:0000313" key="2">
    <source>
        <dbReference type="EMBL" id="KAF9623527.1"/>
    </source>
</evidence>
<dbReference type="PANTHER" id="PTHR34197:SF3">
    <property type="entry name" value="DUF740 FAMILY PROTEIN"/>
    <property type="match status" value="1"/>
</dbReference>
<feature type="compositionally biased region" description="Basic and acidic residues" evidence="1">
    <location>
        <begin position="204"/>
        <end position="219"/>
    </location>
</feature>
<proteinExistence type="predicted"/>